<keyword evidence="4" id="KW-1185">Reference proteome</keyword>
<dbReference type="Proteomes" id="UP001283361">
    <property type="component" value="Unassembled WGS sequence"/>
</dbReference>
<protein>
    <submittedName>
        <fullName evidence="3">Uncharacterized protein</fullName>
    </submittedName>
</protein>
<evidence type="ECO:0000256" key="1">
    <source>
        <dbReference type="SAM" id="MobiDB-lite"/>
    </source>
</evidence>
<feature type="transmembrane region" description="Helical" evidence="2">
    <location>
        <begin position="37"/>
        <end position="63"/>
    </location>
</feature>
<organism evidence="3 4">
    <name type="scientific">Elysia crispata</name>
    <name type="common">lettuce slug</name>
    <dbReference type="NCBI Taxonomy" id="231223"/>
    <lineage>
        <taxon>Eukaryota</taxon>
        <taxon>Metazoa</taxon>
        <taxon>Spiralia</taxon>
        <taxon>Lophotrochozoa</taxon>
        <taxon>Mollusca</taxon>
        <taxon>Gastropoda</taxon>
        <taxon>Heterobranchia</taxon>
        <taxon>Euthyneura</taxon>
        <taxon>Panpulmonata</taxon>
        <taxon>Sacoglossa</taxon>
        <taxon>Placobranchoidea</taxon>
        <taxon>Plakobranchidae</taxon>
        <taxon>Elysia</taxon>
    </lineage>
</organism>
<comment type="caution">
    <text evidence="3">The sequence shown here is derived from an EMBL/GenBank/DDBJ whole genome shotgun (WGS) entry which is preliminary data.</text>
</comment>
<reference evidence="3" key="1">
    <citation type="journal article" date="2023" name="G3 (Bethesda)">
        <title>A reference genome for the long-term kleptoplast-retaining sea slug Elysia crispata morphotype clarki.</title>
        <authorList>
            <person name="Eastman K.E."/>
            <person name="Pendleton A.L."/>
            <person name="Shaikh M.A."/>
            <person name="Suttiyut T."/>
            <person name="Ogas R."/>
            <person name="Tomko P."/>
            <person name="Gavelis G."/>
            <person name="Widhalm J.R."/>
            <person name="Wisecaver J.H."/>
        </authorList>
    </citation>
    <scope>NUCLEOTIDE SEQUENCE</scope>
    <source>
        <strain evidence="3">ECLA1</strain>
    </source>
</reference>
<proteinExistence type="predicted"/>
<dbReference type="EMBL" id="JAWDGP010005863">
    <property type="protein sequence ID" value="KAK3750613.1"/>
    <property type="molecule type" value="Genomic_DNA"/>
</dbReference>
<evidence type="ECO:0000313" key="4">
    <source>
        <dbReference type="Proteomes" id="UP001283361"/>
    </source>
</evidence>
<keyword evidence="2" id="KW-0812">Transmembrane</keyword>
<keyword evidence="2" id="KW-1133">Transmembrane helix</keyword>
<name>A0AAE0YMV1_9GAST</name>
<evidence type="ECO:0000256" key="2">
    <source>
        <dbReference type="SAM" id="Phobius"/>
    </source>
</evidence>
<sequence length="88" mass="9783">MLTPTSRSDHGSTPPKSADSSRMCCHYLQMEISLYPYLVLISLKFCPCVSLFLPHTATVLVFTNSPHSLQRARPTLQMTEIEFGAIPA</sequence>
<dbReference type="AlphaFoldDB" id="A0AAE0YMV1"/>
<gene>
    <name evidence="3" type="ORF">RRG08_018382</name>
</gene>
<keyword evidence="2" id="KW-0472">Membrane</keyword>
<accession>A0AAE0YMV1</accession>
<feature type="region of interest" description="Disordered" evidence="1">
    <location>
        <begin position="1"/>
        <end position="21"/>
    </location>
</feature>
<evidence type="ECO:0000313" key="3">
    <source>
        <dbReference type="EMBL" id="KAK3750613.1"/>
    </source>
</evidence>